<feature type="region of interest" description="Disordered" evidence="1">
    <location>
        <begin position="69"/>
        <end position="111"/>
    </location>
</feature>
<gene>
    <name evidence="2" type="ORF">NE237_012645</name>
</gene>
<sequence length="111" mass="12121">MEELLELLVGEKREGKVFLNQRSPIFFEREETEIRGFVPFKSEEDGEIGRFFLCSGVGRKVLRALIQSATGGETEASEEKGSSSATPIEVEGAVPPLLLQRGGEGPPQQGK</sequence>
<reference evidence="2" key="1">
    <citation type="journal article" date="2023" name="Plant J.">
        <title>The genome of the king protea, Protea cynaroides.</title>
        <authorList>
            <person name="Chang J."/>
            <person name="Duong T.A."/>
            <person name="Schoeman C."/>
            <person name="Ma X."/>
            <person name="Roodt D."/>
            <person name="Barker N."/>
            <person name="Li Z."/>
            <person name="Van de Peer Y."/>
            <person name="Mizrachi E."/>
        </authorList>
    </citation>
    <scope>NUCLEOTIDE SEQUENCE</scope>
    <source>
        <tissue evidence="2">Young leaves</tissue>
    </source>
</reference>
<dbReference type="EMBL" id="JAMYWD010000011">
    <property type="protein sequence ID" value="KAJ4955862.1"/>
    <property type="molecule type" value="Genomic_DNA"/>
</dbReference>
<organism evidence="2 3">
    <name type="scientific">Protea cynaroides</name>
    <dbReference type="NCBI Taxonomy" id="273540"/>
    <lineage>
        <taxon>Eukaryota</taxon>
        <taxon>Viridiplantae</taxon>
        <taxon>Streptophyta</taxon>
        <taxon>Embryophyta</taxon>
        <taxon>Tracheophyta</taxon>
        <taxon>Spermatophyta</taxon>
        <taxon>Magnoliopsida</taxon>
        <taxon>Proteales</taxon>
        <taxon>Proteaceae</taxon>
        <taxon>Protea</taxon>
    </lineage>
</organism>
<keyword evidence="3" id="KW-1185">Reference proteome</keyword>
<evidence type="ECO:0000313" key="3">
    <source>
        <dbReference type="Proteomes" id="UP001141806"/>
    </source>
</evidence>
<accession>A0A9Q0JY76</accession>
<evidence type="ECO:0000313" key="2">
    <source>
        <dbReference type="EMBL" id="KAJ4955862.1"/>
    </source>
</evidence>
<dbReference type="AlphaFoldDB" id="A0A9Q0JY76"/>
<proteinExistence type="predicted"/>
<evidence type="ECO:0000256" key="1">
    <source>
        <dbReference type="SAM" id="MobiDB-lite"/>
    </source>
</evidence>
<comment type="caution">
    <text evidence="2">The sequence shown here is derived from an EMBL/GenBank/DDBJ whole genome shotgun (WGS) entry which is preliminary data.</text>
</comment>
<name>A0A9Q0JY76_9MAGN</name>
<protein>
    <submittedName>
        <fullName evidence="2">Uncharacterized protein</fullName>
    </submittedName>
</protein>
<dbReference type="Proteomes" id="UP001141806">
    <property type="component" value="Unassembled WGS sequence"/>
</dbReference>